<gene>
    <name evidence="2" type="ORF">D5S18_00590</name>
</gene>
<dbReference type="EMBL" id="QZFU01000006">
    <property type="protein sequence ID" value="RJO79812.1"/>
    <property type="molecule type" value="Genomic_DNA"/>
</dbReference>
<evidence type="ECO:0008006" key="4">
    <source>
        <dbReference type="Google" id="ProtNLM"/>
    </source>
</evidence>
<dbReference type="RefSeq" id="WP_120036838.1">
    <property type="nucleotide sequence ID" value="NZ_QZFU01000006.1"/>
</dbReference>
<evidence type="ECO:0000256" key="1">
    <source>
        <dbReference type="SAM" id="SignalP"/>
    </source>
</evidence>
<comment type="caution">
    <text evidence="2">The sequence shown here is derived from an EMBL/GenBank/DDBJ whole genome shotgun (WGS) entry which is preliminary data.</text>
</comment>
<dbReference type="AlphaFoldDB" id="A0A3A4L957"/>
<keyword evidence="3" id="KW-1185">Reference proteome</keyword>
<organism evidence="2 3">
    <name type="scientific">Nocardia panacis</name>
    <dbReference type="NCBI Taxonomy" id="2340916"/>
    <lineage>
        <taxon>Bacteria</taxon>
        <taxon>Bacillati</taxon>
        <taxon>Actinomycetota</taxon>
        <taxon>Actinomycetes</taxon>
        <taxon>Mycobacteriales</taxon>
        <taxon>Nocardiaceae</taxon>
        <taxon>Nocardia</taxon>
    </lineage>
</organism>
<sequence length="134" mass="14167">MRSFHRAVAVSVLAVPALACASCAAQHPRADTPRSGATSVLNCVARARVRPADIPITCADPNHFITGITWDIWEDEAARGTGTDDRNLCVPNCAADKRQAEAVTLELTNPVHGVFTLLTITDSSGKQGNYALPG</sequence>
<feature type="chain" id="PRO_5039114002" description="Secreted protein" evidence="1">
    <location>
        <begin position="22"/>
        <end position="134"/>
    </location>
</feature>
<feature type="signal peptide" evidence="1">
    <location>
        <begin position="1"/>
        <end position="21"/>
    </location>
</feature>
<evidence type="ECO:0000313" key="2">
    <source>
        <dbReference type="EMBL" id="RJO79812.1"/>
    </source>
</evidence>
<keyword evidence="1" id="KW-0732">Signal</keyword>
<reference evidence="2 3" key="1">
    <citation type="submission" date="2018-09" db="EMBL/GenBank/DDBJ databases">
        <title>YIM PH21274 draft genome.</title>
        <authorList>
            <person name="Miao C."/>
        </authorList>
    </citation>
    <scope>NUCLEOTIDE SEQUENCE [LARGE SCALE GENOMIC DNA]</scope>
    <source>
        <strain evidence="2 3">YIM PH 21724</strain>
    </source>
</reference>
<proteinExistence type="predicted"/>
<accession>A0A3A4L957</accession>
<protein>
    <recommendedName>
        <fullName evidence="4">Secreted protein</fullName>
    </recommendedName>
</protein>
<evidence type="ECO:0000313" key="3">
    <source>
        <dbReference type="Proteomes" id="UP000266677"/>
    </source>
</evidence>
<dbReference type="Proteomes" id="UP000266677">
    <property type="component" value="Unassembled WGS sequence"/>
</dbReference>
<name>A0A3A4L957_9NOCA</name>
<dbReference type="OrthoDB" id="5149662at2"/>